<dbReference type="InterPro" id="IPR016181">
    <property type="entry name" value="Acyl_CoA_acyltransferase"/>
</dbReference>
<proteinExistence type="predicted"/>
<reference evidence="2 3" key="1">
    <citation type="journal article" date="2015" name="Genome Announc.">
        <title>Expanding the biotechnology potential of lactobacilli through comparative genomics of 213 strains and associated genera.</title>
        <authorList>
            <person name="Sun Z."/>
            <person name="Harris H.M."/>
            <person name="McCann A."/>
            <person name="Guo C."/>
            <person name="Argimon S."/>
            <person name="Zhang W."/>
            <person name="Yang X."/>
            <person name="Jeffery I.B."/>
            <person name="Cooney J.C."/>
            <person name="Kagawa T.F."/>
            <person name="Liu W."/>
            <person name="Song Y."/>
            <person name="Salvetti E."/>
            <person name="Wrobel A."/>
            <person name="Rasinkangas P."/>
            <person name="Parkhill J."/>
            <person name="Rea M.C."/>
            <person name="O'Sullivan O."/>
            <person name="Ritari J."/>
            <person name="Douillard F.P."/>
            <person name="Paul Ross R."/>
            <person name="Yang R."/>
            <person name="Briner A.E."/>
            <person name="Felis G.E."/>
            <person name="de Vos W.M."/>
            <person name="Barrangou R."/>
            <person name="Klaenhammer T.R."/>
            <person name="Caufield P.W."/>
            <person name="Cui Y."/>
            <person name="Zhang H."/>
            <person name="O'Toole P.W."/>
        </authorList>
    </citation>
    <scope>NUCLEOTIDE SEQUENCE [LARGE SCALE GENOMIC DNA]</scope>
    <source>
        <strain evidence="2 3">DSM 20014</strain>
    </source>
</reference>
<gene>
    <name evidence="2" type="ORF">IV67_GL000714</name>
</gene>
<keyword evidence="3" id="KW-1185">Reference proteome</keyword>
<dbReference type="EMBL" id="JQCD01000024">
    <property type="protein sequence ID" value="KRN77193.1"/>
    <property type="molecule type" value="Genomic_DNA"/>
</dbReference>
<accession>A0A0R2JIS2</accession>
<dbReference type="InterPro" id="IPR000182">
    <property type="entry name" value="GNAT_dom"/>
</dbReference>
<evidence type="ECO:0000313" key="2">
    <source>
        <dbReference type="EMBL" id="KRN77193.1"/>
    </source>
</evidence>
<dbReference type="Pfam" id="PF13508">
    <property type="entry name" value="Acetyltransf_7"/>
    <property type="match status" value="1"/>
</dbReference>
<name>A0A0R2JIS2_9LACO</name>
<dbReference type="CDD" id="cd04301">
    <property type="entry name" value="NAT_SF"/>
    <property type="match status" value="1"/>
</dbReference>
<sequence length="154" mass="17452">MVQSVLFSKYENLNRDQLRPLLLIGDEDEMQLNKYIDKGDVFIASDAGKCVGVALLIENQAACIELKNMDILPEYQGHGVGSAFIDYLFACYSDDYKQMLVGTGDADFQNMAFYMKAGFRFSGIRKAYFESYEKPINVKGIDLQDMVLLTRELV</sequence>
<comment type="caution">
    <text evidence="2">The sequence shown here is derived from an EMBL/GenBank/DDBJ whole genome shotgun (WGS) entry which is preliminary data.</text>
</comment>
<evidence type="ECO:0000259" key="1">
    <source>
        <dbReference type="PROSITE" id="PS51186"/>
    </source>
</evidence>
<organism evidence="2 3">
    <name type="scientific">Weissella minor</name>
    <dbReference type="NCBI Taxonomy" id="1620"/>
    <lineage>
        <taxon>Bacteria</taxon>
        <taxon>Bacillati</taxon>
        <taxon>Bacillota</taxon>
        <taxon>Bacilli</taxon>
        <taxon>Lactobacillales</taxon>
        <taxon>Lactobacillaceae</taxon>
        <taxon>Weissella</taxon>
    </lineage>
</organism>
<evidence type="ECO:0000313" key="3">
    <source>
        <dbReference type="Proteomes" id="UP000051673"/>
    </source>
</evidence>
<dbReference type="STRING" id="1620.IV67_GL000714"/>
<dbReference type="GO" id="GO:0016747">
    <property type="term" value="F:acyltransferase activity, transferring groups other than amino-acyl groups"/>
    <property type="evidence" value="ECO:0007669"/>
    <property type="project" value="InterPro"/>
</dbReference>
<dbReference type="Gene3D" id="3.40.630.30">
    <property type="match status" value="1"/>
</dbReference>
<dbReference type="Proteomes" id="UP000051673">
    <property type="component" value="Unassembled WGS sequence"/>
</dbReference>
<dbReference type="OrthoDB" id="162775at2"/>
<feature type="domain" description="N-acetyltransferase" evidence="1">
    <location>
        <begin position="5"/>
        <end position="137"/>
    </location>
</feature>
<protein>
    <recommendedName>
        <fullName evidence="1">N-acetyltransferase domain-containing protein</fullName>
    </recommendedName>
</protein>
<dbReference type="PROSITE" id="PS51186">
    <property type="entry name" value="GNAT"/>
    <property type="match status" value="1"/>
</dbReference>
<dbReference type="RefSeq" id="WP_057788226.1">
    <property type="nucleotide sequence ID" value="NZ_JQCD01000024.1"/>
</dbReference>
<dbReference type="SUPFAM" id="SSF55729">
    <property type="entry name" value="Acyl-CoA N-acyltransferases (Nat)"/>
    <property type="match status" value="1"/>
</dbReference>
<dbReference type="AlphaFoldDB" id="A0A0R2JIS2"/>
<dbReference type="PATRIC" id="fig|1620.3.peg.723"/>